<feature type="transmembrane region" description="Helical" evidence="2">
    <location>
        <begin position="76"/>
        <end position="91"/>
    </location>
</feature>
<feature type="region of interest" description="Disordered" evidence="1">
    <location>
        <begin position="1"/>
        <end position="24"/>
    </location>
</feature>
<evidence type="ECO:0000313" key="3">
    <source>
        <dbReference type="EMBL" id="POH62656.1"/>
    </source>
</evidence>
<sequence>MDRTHHMSHGGDLQPEFLDDEHPQAMGDSEAAQGARNLGFRNRRLKLAAIGGLIVPTGLVVHFLTEGIVGDFVGDALYAVLVYLIVSIVAVRTPSRQVAAVAILICVAVELLQLTGVPSSLAELFAPVRYLLGTTFNALDLVAYVVGVLAATAVSTWRRPG</sequence>
<keyword evidence="2" id="KW-1133">Transmembrane helix</keyword>
<gene>
    <name evidence="3" type="ORF">C3B61_17610</name>
</gene>
<feature type="transmembrane region" description="Helical" evidence="2">
    <location>
        <begin position="45"/>
        <end position="64"/>
    </location>
</feature>
<keyword evidence="4" id="KW-1185">Reference proteome</keyword>
<dbReference type="EMBL" id="PPXD01000026">
    <property type="protein sequence ID" value="POH62656.1"/>
    <property type="molecule type" value="Genomic_DNA"/>
</dbReference>
<dbReference type="Pfam" id="PF10990">
    <property type="entry name" value="DUF2809"/>
    <property type="match status" value="1"/>
</dbReference>
<dbReference type="InterPro" id="IPR021257">
    <property type="entry name" value="DUF2809"/>
</dbReference>
<evidence type="ECO:0000256" key="2">
    <source>
        <dbReference type="SAM" id="Phobius"/>
    </source>
</evidence>
<dbReference type="AlphaFoldDB" id="A0A2S3ZAT1"/>
<protein>
    <submittedName>
        <fullName evidence="3">DUF2809 domain-containing protein</fullName>
    </submittedName>
</protein>
<feature type="transmembrane region" description="Helical" evidence="2">
    <location>
        <begin position="136"/>
        <end position="157"/>
    </location>
</feature>
<feature type="transmembrane region" description="Helical" evidence="2">
    <location>
        <begin position="98"/>
        <end position="116"/>
    </location>
</feature>
<evidence type="ECO:0000313" key="4">
    <source>
        <dbReference type="Proteomes" id="UP000237340"/>
    </source>
</evidence>
<proteinExistence type="predicted"/>
<evidence type="ECO:0000256" key="1">
    <source>
        <dbReference type="SAM" id="MobiDB-lite"/>
    </source>
</evidence>
<keyword evidence="2" id="KW-0812">Transmembrane</keyword>
<accession>A0A2S3ZAT1</accession>
<reference evidence="3 4" key="1">
    <citation type="submission" date="2018-01" db="EMBL/GenBank/DDBJ databases">
        <title>Cryobacterium sp. nov., from glaciers in China.</title>
        <authorList>
            <person name="Liu Q."/>
            <person name="Xin Y.-H."/>
        </authorList>
    </citation>
    <scope>NUCLEOTIDE SEQUENCE [LARGE SCALE GENOMIC DNA]</scope>
    <source>
        <strain evidence="3 4">TMN-42</strain>
    </source>
</reference>
<comment type="caution">
    <text evidence="3">The sequence shown here is derived from an EMBL/GenBank/DDBJ whole genome shotgun (WGS) entry which is preliminary data.</text>
</comment>
<dbReference type="Proteomes" id="UP000237340">
    <property type="component" value="Unassembled WGS sequence"/>
</dbReference>
<dbReference type="RefSeq" id="WP_103461782.1">
    <property type="nucleotide sequence ID" value="NZ_PPXD01000026.1"/>
</dbReference>
<organism evidence="3 4">
    <name type="scientific">Cryobacterium zongtaii</name>
    <dbReference type="NCBI Taxonomy" id="1259217"/>
    <lineage>
        <taxon>Bacteria</taxon>
        <taxon>Bacillati</taxon>
        <taxon>Actinomycetota</taxon>
        <taxon>Actinomycetes</taxon>
        <taxon>Micrococcales</taxon>
        <taxon>Microbacteriaceae</taxon>
        <taxon>Cryobacterium</taxon>
    </lineage>
</organism>
<name>A0A2S3ZAT1_9MICO</name>
<keyword evidence="2" id="KW-0472">Membrane</keyword>